<keyword evidence="5" id="KW-1185">Reference proteome</keyword>
<feature type="transmembrane region" description="Helical" evidence="2">
    <location>
        <begin position="14"/>
        <end position="34"/>
    </location>
</feature>
<evidence type="ECO:0000259" key="3">
    <source>
        <dbReference type="Pfam" id="PF00924"/>
    </source>
</evidence>
<dbReference type="PANTHER" id="PTHR30566">
    <property type="entry name" value="YNAI-RELATED MECHANOSENSITIVE ION CHANNEL"/>
    <property type="match status" value="1"/>
</dbReference>
<proteinExistence type="predicted"/>
<accession>A0ABU1WHU3</accession>
<dbReference type="InterPro" id="IPR006685">
    <property type="entry name" value="MscS_channel_2nd"/>
</dbReference>
<keyword evidence="2" id="KW-0472">Membrane</keyword>
<keyword evidence="2" id="KW-0812">Transmembrane</keyword>
<dbReference type="EMBL" id="JAVDWU010000001">
    <property type="protein sequence ID" value="MDR7148562.1"/>
    <property type="molecule type" value="Genomic_DNA"/>
</dbReference>
<keyword evidence="2" id="KW-1133">Transmembrane helix</keyword>
<feature type="transmembrane region" description="Helical" evidence="2">
    <location>
        <begin position="54"/>
        <end position="76"/>
    </location>
</feature>
<feature type="transmembrane region" description="Helical" evidence="2">
    <location>
        <begin position="82"/>
        <end position="103"/>
    </location>
</feature>
<dbReference type="RefSeq" id="WP_310311276.1">
    <property type="nucleotide sequence ID" value="NZ_JAVDWU010000001.1"/>
</dbReference>
<evidence type="ECO:0000313" key="5">
    <source>
        <dbReference type="Proteomes" id="UP001265700"/>
    </source>
</evidence>
<evidence type="ECO:0000256" key="1">
    <source>
        <dbReference type="SAM" id="MobiDB-lite"/>
    </source>
</evidence>
<comment type="caution">
    <text evidence="4">The sequence shown here is derived from an EMBL/GenBank/DDBJ whole genome shotgun (WGS) entry which is preliminary data.</text>
</comment>
<dbReference type="Proteomes" id="UP001265700">
    <property type="component" value="Unassembled WGS sequence"/>
</dbReference>
<feature type="domain" description="Mechanosensitive ion channel MscS" evidence="3">
    <location>
        <begin position="185"/>
        <end position="251"/>
    </location>
</feature>
<dbReference type="Pfam" id="PF00924">
    <property type="entry name" value="MS_channel_2nd"/>
    <property type="match status" value="1"/>
</dbReference>
<evidence type="ECO:0000313" key="4">
    <source>
        <dbReference type="EMBL" id="MDR7148562.1"/>
    </source>
</evidence>
<feature type="region of interest" description="Disordered" evidence="1">
    <location>
        <begin position="351"/>
        <end position="370"/>
    </location>
</feature>
<name>A0ABU1WHU3_9BURK</name>
<protein>
    <submittedName>
        <fullName evidence="4">Small-conductance mechanosensitive channel</fullName>
    </submittedName>
</protein>
<sequence length="370" mass="41086">MTYPTWLDPAWQEWLPALWASLLALLIADLVYRFGKRVYLRATRKVPVAASVGYAIRAPARLALLLLAINFVWHPISADARWVATLQHGIGLCLMATLTWLLARAVHGAARGVMDAHPVTVADNLVARRIRTQTLVLSRVLQGLVVLIGVSLMLMTFPAVRQVGTSLLASAGVVGLVAGFAARPVLSNLIAGLQIGISQPIRIDDVVIVENEWGVIEEITGTYVVVRIWDQRRLVVPLQYWIEKPFQNWTRSTSELIGTVFLWVDYRMPLAPLREALQRACEGSEHWDKRLALLQVTEAGERAMQLRCLVTAASAGAAWDLRCEVREQLVDFMQREYPQFLPRQRADVALEDQPAGRDASAASVPPVRPG</sequence>
<evidence type="ECO:0000256" key="2">
    <source>
        <dbReference type="SAM" id="Phobius"/>
    </source>
</evidence>
<reference evidence="4 5" key="1">
    <citation type="submission" date="2023-07" db="EMBL/GenBank/DDBJ databases">
        <title>Sorghum-associated microbial communities from plants grown in Nebraska, USA.</title>
        <authorList>
            <person name="Schachtman D."/>
        </authorList>
    </citation>
    <scope>NUCLEOTIDE SEQUENCE [LARGE SCALE GENOMIC DNA]</scope>
    <source>
        <strain evidence="4 5">4249</strain>
    </source>
</reference>
<dbReference type="SUPFAM" id="SSF50182">
    <property type="entry name" value="Sm-like ribonucleoproteins"/>
    <property type="match status" value="1"/>
</dbReference>
<feature type="transmembrane region" description="Helical" evidence="2">
    <location>
        <begin position="136"/>
        <end position="157"/>
    </location>
</feature>
<organism evidence="4 5">
    <name type="scientific">Hydrogenophaga palleronii</name>
    <dbReference type="NCBI Taxonomy" id="65655"/>
    <lineage>
        <taxon>Bacteria</taxon>
        <taxon>Pseudomonadati</taxon>
        <taxon>Pseudomonadota</taxon>
        <taxon>Betaproteobacteria</taxon>
        <taxon>Burkholderiales</taxon>
        <taxon>Comamonadaceae</taxon>
        <taxon>Hydrogenophaga</taxon>
    </lineage>
</organism>
<dbReference type="PANTHER" id="PTHR30566:SF25">
    <property type="entry name" value="INNER MEMBRANE PROTEIN"/>
    <property type="match status" value="1"/>
</dbReference>
<dbReference type="InterPro" id="IPR010920">
    <property type="entry name" value="LSM_dom_sf"/>
</dbReference>
<gene>
    <name evidence="4" type="ORF">J2W49_000490</name>
</gene>
<feature type="transmembrane region" description="Helical" evidence="2">
    <location>
        <begin position="163"/>
        <end position="182"/>
    </location>
</feature>
<dbReference type="Gene3D" id="1.10.287.1260">
    <property type="match status" value="1"/>
</dbReference>